<dbReference type="EMBL" id="JXJN01023856">
    <property type="status" value="NOT_ANNOTATED_CDS"/>
    <property type="molecule type" value="Genomic_DNA"/>
</dbReference>
<dbReference type="Pfam" id="PF13843">
    <property type="entry name" value="DDE_Tnp_1_7"/>
    <property type="match status" value="1"/>
</dbReference>
<sequence>MPLTIGEIKKFIGILVIMGQVRLPELSYIGRKIQCIHAYNDEIYTEKTVNSTTKGHAHNVGRTSYTNSYYTNVLSAEELLDKSTNLCGTLKVNRRFLPIVVKLKQKRGDIKCGTKYFDVSQFRENSIDPLLDGMPTEPLNLYPKRGTANFLQKYPGTARKSRKRCHECYKSLSARRGRTIASKKSKRVTAFCRFCEGEQPLCLECFKKNHNND</sequence>
<name>A0A1B0C115_9MUSC</name>
<dbReference type="VEuPathDB" id="VectorBase:GPPI046327"/>
<organism evidence="2 3">
    <name type="scientific">Glossina palpalis gambiensis</name>
    <dbReference type="NCBI Taxonomy" id="67801"/>
    <lineage>
        <taxon>Eukaryota</taxon>
        <taxon>Metazoa</taxon>
        <taxon>Ecdysozoa</taxon>
        <taxon>Arthropoda</taxon>
        <taxon>Hexapoda</taxon>
        <taxon>Insecta</taxon>
        <taxon>Pterygota</taxon>
        <taxon>Neoptera</taxon>
        <taxon>Endopterygota</taxon>
        <taxon>Diptera</taxon>
        <taxon>Brachycera</taxon>
        <taxon>Muscomorpha</taxon>
        <taxon>Hippoboscoidea</taxon>
        <taxon>Glossinidae</taxon>
        <taxon>Glossina</taxon>
    </lineage>
</organism>
<dbReference type="EMBL" id="JXJN01023855">
    <property type="status" value="NOT_ANNOTATED_CDS"/>
    <property type="molecule type" value="Genomic_DNA"/>
</dbReference>
<dbReference type="AlphaFoldDB" id="A0A1B0C115"/>
<accession>A0A1B0C115</accession>
<dbReference type="Proteomes" id="UP000092460">
    <property type="component" value="Unassembled WGS sequence"/>
</dbReference>
<reference evidence="2" key="2">
    <citation type="submission" date="2020-05" db="UniProtKB">
        <authorList>
            <consortium name="EnsemblMetazoa"/>
        </authorList>
    </citation>
    <scope>IDENTIFICATION</scope>
    <source>
        <strain evidence="2">IAEA</strain>
    </source>
</reference>
<evidence type="ECO:0000313" key="2">
    <source>
        <dbReference type="EnsemblMetazoa" id="GPPI046327-PA"/>
    </source>
</evidence>
<dbReference type="InterPro" id="IPR029526">
    <property type="entry name" value="PGBD"/>
</dbReference>
<proteinExistence type="predicted"/>
<protein>
    <recommendedName>
        <fullName evidence="1">PiggyBac transposable element-derived protein domain-containing protein</fullName>
    </recommendedName>
</protein>
<evidence type="ECO:0000259" key="1">
    <source>
        <dbReference type="Pfam" id="PF13843"/>
    </source>
</evidence>
<dbReference type="STRING" id="67801.A0A1B0C115"/>
<reference evidence="3" key="1">
    <citation type="submission" date="2015-01" db="EMBL/GenBank/DDBJ databases">
        <authorList>
            <person name="Aksoy S."/>
            <person name="Warren W."/>
            <person name="Wilson R.K."/>
        </authorList>
    </citation>
    <scope>NUCLEOTIDE SEQUENCE [LARGE SCALE GENOMIC DNA]</scope>
    <source>
        <strain evidence="3">IAEA</strain>
    </source>
</reference>
<dbReference type="EnsemblMetazoa" id="GPPI046327-RA">
    <property type="protein sequence ID" value="GPPI046327-PA"/>
    <property type="gene ID" value="GPPI046327"/>
</dbReference>
<feature type="domain" description="PiggyBac transposable element-derived protein" evidence="1">
    <location>
        <begin position="57"/>
        <end position="115"/>
    </location>
</feature>
<keyword evidence="3" id="KW-1185">Reference proteome</keyword>
<evidence type="ECO:0000313" key="3">
    <source>
        <dbReference type="Proteomes" id="UP000092460"/>
    </source>
</evidence>